<evidence type="ECO:0000256" key="3">
    <source>
        <dbReference type="ARBA" id="ARBA00022840"/>
    </source>
</evidence>
<dbReference type="Proteomes" id="UP001481413">
    <property type="component" value="Unassembled WGS sequence"/>
</dbReference>
<organism evidence="5 6">
    <name type="scientific">Thalassolituus maritimus</name>
    <dbReference type="NCBI Taxonomy" id="484498"/>
    <lineage>
        <taxon>Bacteria</taxon>
        <taxon>Pseudomonadati</taxon>
        <taxon>Pseudomonadota</taxon>
        <taxon>Gammaproteobacteria</taxon>
        <taxon>Oceanospirillales</taxon>
        <taxon>Oceanospirillaceae</taxon>
        <taxon>Thalassolituus</taxon>
    </lineage>
</organism>
<dbReference type="GO" id="GO:0003746">
    <property type="term" value="F:translation elongation factor activity"/>
    <property type="evidence" value="ECO:0007669"/>
    <property type="project" value="UniProtKB-KW"/>
</dbReference>
<dbReference type="InterPro" id="IPR045864">
    <property type="entry name" value="aa-tRNA-synth_II/BPL/LPL"/>
</dbReference>
<dbReference type="InterPro" id="IPR004364">
    <property type="entry name" value="Aa-tRNA-synt_II"/>
</dbReference>
<name>A0ABP9ZWL8_9GAMM</name>
<dbReference type="SUPFAM" id="SSF55681">
    <property type="entry name" value="Class II aaRS and biotin synthetases"/>
    <property type="match status" value="1"/>
</dbReference>
<evidence type="ECO:0000313" key="6">
    <source>
        <dbReference type="Proteomes" id="UP001481413"/>
    </source>
</evidence>
<proteinExistence type="predicted"/>
<dbReference type="PANTHER" id="PTHR42918:SF6">
    <property type="entry name" value="ELONGATION FACTOR P--(R)-BETA-LYSINE LIGASE"/>
    <property type="match status" value="1"/>
</dbReference>
<protein>
    <submittedName>
        <fullName evidence="5">Elongation factor P--(R)-beta-lysine ligase</fullName>
    </submittedName>
</protein>
<dbReference type="PANTHER" id="PTHR42918">
    <property type="entry name" value="LYSYL-TRNA SYNTHETASE"/>
    <property type="match status" value="1"/>
</dbReference>
<dbReference type="NCBIfam" id="TIGR00462">
    <property type="entry name" value="genX"/>
    <property type="match status" value="1"/>
</dbReference>
<accession>A0ABP9ZWL8</accession>
<comment type="caution">
    <text evidence="5">The sequence shown here is derived from an EMBL/GenBank/DDBJ whole genome shotgun (WGS) entry which is preliminary data.</text>
</comment>
<sequence>MPESSDWYPTCDRAALAARSAFYRTVRSFFDQRDVLEVDTPIISRVPVSDPNIEPMQTTDHRWLNTSPEYPMKRLLCAGSGDIWQMCKVFRRGEAGQRHNPEFTMIEWYRLDWSLVRLMDEVRDLVREVFASRWSELPEVRISYSQALQQYVGIDVHSASDAEVADVGIQAAGHDLQLSRDGWLDIIMSHLVEPALPEQTLVFISDFPASQAALAKVSQNEAGHSVARRFELFFNGTELANGYDELTDADEQRRRFVKEANGRPIDEALLAAIEQGLPECSGVAMGADRLLMHLTGAERISDVLSFDWNKA</sequence>
<keyword evidence="1 5" id="KW-0436">Ligase</keyword>
<dbReference type="PRINTS" id="PR00982">
    <property type="entry name" value="TRNASYNTHLYS"/>
</dbReference>
<keyword evidence="5" id="KW-0648">Protein biosynthesis</keyword>
<dbReference type="InterPro" id="IPR006195">
    <property type="entry name" value="aa-tRNA-synth_II"/>
</dbReference>
<dbReference type="Gene3D" id="3.30.930.10">
    <property type="entry name" value="Bira Bifunctional Protein, Domain 2"/>
    <property type="match status" value="1"/>
</dbReference>
<evidence type="ECO:0000313" key="5">
    <source>
        <dbReference type="EMBL" id="GAA6144525.1"/>
    </source>
</evidence>
<evidence type="ECO:0000259" key="4">
    <source>
        <dbReference type="PROSITE" id="PS50862"/>
    </source>
</evidence>
<dbReference type="NCBIfam" id="NF006828">
    <property type="entry name" value="PRK09350.1"/>
    <property type="match status" value="1"/>
</dbReference>
<dbReference type="InterPro" id="IPR004525">
    <property type="entry name" value="EpmA"/>
</dbReference>
<gene>
    <name evidence="5" type="primary">epmA</name>
    <name evidence="5" type="ORF">NBRC116585_06420</name>
</gene>
<keyword evidence="2" id="KW-0547">Nucleotide-binding</keyword>
<dbReference type="Pfam" id="PF00152">
    <property type="entry name" value="tRNA-synt_2"/>
    <property type="match status" value="1"/>
</dbReference>
<evidence type="ECO:0000256" key="1">
    <source>
        <dbReference type="ARBA" id="ARBA00022598"/>
    </source>
</evidence>
<keyword evidence="6" id="KW-1185">Reference proteome</keyword>
<feature type="domain" description="Aminoacyl-transfer RNA synthetases class-II family profile" evidence="4">
    <location>
        <begin position="19"/>
        <end position="311"/>
    </location>
</feature>
<evidence type="ECO:0000256" key="2">
    <source>
        <dbReference type="ARBA" id="ARBA00022741"/>
    </source>
</evidence>
<dbReference type="RefSeq" id="WP_353293449.1">
    <property type="nucleotide sequence ID" value="NZ_BAABWH010000001.1"/>
</dbReference>
<dbReference type="EMBL" id="BAABWH010000001">
    <property type="protein sequence ID" value="GAA6144525.1"/>
    <property type="molecule type" value="Genomic_DNA"/>
</dbReference>
<keyword evidence="3" id="KW-0067">ATP-binding</keyword>
<dbReference type="InterPro" id="IPR018149">
    <property type="entry name" value="Lys-tRNA-synth_II_C"/>
</dbReference>
<keyword evidence="5" id="KW-0251">Elongation factor</keyword>
<dbReference type="PROSITE" id="PS50862">
    <property type="entry name" value="AA_TRNA_LIGASE_II"/>
    <property type="match status" value="1"/>
</dbReference>
<dbReference type="GO" id="GO:0016874">
    <property type="term" value="F:ligase activity"/>
    <property type="evidence" value="ECO:0007669"/>
    <property type="project" value="UniProtKB-KW"/>
</dbReference>
<reference evidence="5 6" key="1">
    <citation type="submission" date="2024-04" db="EMBL/GenBank/DDBJ databases">
        <title>Draft genome sequence of Thalassolituus maritimus NBRC 116585.</title>
        <authorList>
            <person name="Miyakawa T."/>
            <person name="Kusuya Y."/>
            <person name="Miura T."/>
        </authorList>
    </citation>
    <scope>NUCLEOTIDE SEQUENCE [LARGE SCALE GENOMIC DNA]</scope>
    <source>
        <strain evidence="5 6">5NW40-0001</strain>
    </source>
</reference>